<dbReference type="InterPro" id="IPR049730">
    <property type="entry name" value="SNF2/RAD54-like_C"/>
</dbReference>
<dbReference type="Gene3D" id="3.40.50.300">
    <property type="entry name" value="P-loop containing nucleotide triphosphate hydrolases"/>
    <property type="match status" value="1"/>
</dbReference>
<organism evidence="7 8">
    <name type="scientific">Fusarium oxysporum f. sp. cubense (strain race 4)</name>
    <name type="common">Panama disease fungus</name>
    <dbReference type="NCBI Taxonomy" id="2502994"/>
    <lineage>
        <taxon>Eukaryota</taxon>
        <taxon>Fungi</taxon>
        <taxon>Dikarya</taxon>
        <taxon>Ascomycota</taxon>
        <taxon>Pezizomycotina</taxon>
        <taxon>Sordariomycetes</taxon>
        <taxon>Hypocreomycetidae</taxon>
        <taxon>Hypocreales</taxon>
        <taxon>Nectriaceae</taxon>
        <taxon>Fusarium</taxon>
        <taxon>Fusarium oxysporum species complex</taxon>
    </lineage>
</organism>
<dbReference type="HOGENOM" id="CLU_000315_2_7_1"/>
<dbReference type="STRING" id="1229665.N1RFH9"/>
<dbReference type="Gene3D" id="3.40.50.10810">
    <property type="entry name" value="Tandem AAA-ATPase domain"/>
    <property type="match status" value="1"/>
</dbReference>
<feature type="region of interest" description="Disordered" evidence="4">
    <location>
        <begin position="156"/>
        <end position="176"/>
    </location>
</feature>
<dbReference type="InterPro" id="IPR038718">
    <property type="entry name" value="SNF2-like_sf"/>
</dbReference>
<keyword evidence="1" id="KW-0547">Nucleotide-binding</keyword>
<feature type="domain" description="Helicase C-terminal" evidence="6">
    <location>
        <begin position="710"/>
        <end position="857"/>
    </location>
</feature>
<reference evidence="8" key="2">
    <citation type="journal article" date="2014" name="PLoS ONE">
        <title>Genome and Transcriptome Analysis of the Fungal Pathogen Fusarium oxysporum f. sp. cubense Causing Banana Vascular Wilt Disease.</title>
        <authorList>
            <person name="Guo L."/>
            <person name="Han L."/>
            <person name="Yang L."/>
            <person name="Zeng H."/>
            <person name="Fan D."/>
            <person name="Zhu Y."/>
            <person name="Feng Y."/>
            <person name="Wang G."/>
            <person name="Peng C."/>
            <person name="Jiang X."/>
            <person name="Zhou D."/>
            <person name="Ni P."/>
            <person name="Liang C."/>
            <person name="Liu L."/>
            <person name="Wang J."/>
            <person name="Mao C."/>
            <person name="Fang X."/>
            <person name="Peng M."/>
            <person name="Huang J."/>
        </authorList>
    </citation>
    <scope>NUCLEOTIDE SEQUENCE [LARGE SCALE GENOMIC DNA]</scope>
    <source>
        <strain evidence="8">race 4</strain>
    </source>
</reference>
<sequence length="857" mass="98222">MSNVRDLLNPVDDDKHDMYHSLDDWLGVEQDQDLYMGDAPSAQGLGINGSVDETSQAFWCALNGDVTEADNHLQSSFTNTLVDPLFPEHGVSEHHYTQNNALDVDPQLGMMNFDIDFDMNNIQMTSHPDEEQNVPSGMSTTLESFQFLQLPTESSREGSAMTPELSVPSRSNATPITLPEDDDVIVHYGMLHNIEVKLVPDDMSSIDERLAAEVSAYQYFTSKEYQKQLMLCFPGDEKVKVDINIYGLRSKALDIGKRLSNGKLWLQRSSHGRHGFAYENPHFLNISIQDTGAGEVQDTQPAPSDGVPKKMSKEDQLRKMVDEVYKTVENSRELEMVEGGDKVTRQLLRHQKEALGFMLERESGHINEKYRLWEEIEYENGKFQYRHRITKRRKDIRPEERGGGILADDMGMGKSLSILALIMKTLDNGQEWAGERNAEHKSRRSLKFSRSTLVVVSAALLVDEWMNEVKKHLQRGLRVVKYHGENRPKTLEELSVIEDSDIVVTTYHTLTAEYLIGKGKASPLYKLGWYRIVLDEAHIIRRPSTKFFQACEYLHANSRWCLSGTPIQNKLTDIGSLFRFIRAEPFDKASEFRKWIETPFDNSFEDPELHRMGEVKKSSQFGMFQMWLQLRIVCNHGTYQKLFSWHRRSLLEEREAIVGTAGQYGEISCVGLPRDEQTIAAGERPRKRRKATASKDDHESYFNEQGFSTKIRTLVEDVQKDLWTTKSIIFSCWTRTLYLVSRHLEQAQIPYLQLDGNIPLPQRQATLLKFENEDETPVLIMTTGTGAFGLNLTCANRIFIAELQWNPSVESQAISRAIRLGQESEVRVTRYITRNTVEEQQEYKKQIAALGFEEEIY</sequence>
<dbReference type="GO" id="GO:0005634">
    <property type="term" value="C:nucleus"/>
    <property type="evidence" value="ECO:0007669"/>
    <property type="project" value="TreeGrafter"/>
</dbReference>
<dbReference type="CDD" id="cd18793">
    <property type="entry name" value="SF2_C_SNF"/>
    <property type="match status" value="1"/>
</dbReference>
<accession>N1RFH9</accession>
<evidence type="ECO:0000256" key="2">
    <source>
        <dbReference type="ARBA" id="ARBA00022801"/>
    </source>
</evidence>
<dbReference type="InterPro" id="IPR000330">
    <property type="entry name" value="SNF2_N"/>
</dbReference>
<gene>
    <name evidence="7" type="ORF">FOC4_g10013354</name>
</gene>
<dbReference type="GO" id="GO:0006281">
    <property type="term" value="P:DNA repair"/>
    <property type="evidence" value="ECO:0007669"/>
    <property type="project" value="TreeGrafter"/>
</dbReference>
<dbReference type="SMART" id="SM00490">
    <property type="entry name" value="HELICc"/>
    <property type="match status" value="1"/>
</dbReference>
<dbReference type="SUPFAM" id="SSF52540">
    <property type="entry name" value="P-loop containing nucleoside triphosphate hydrolases"/>
    <property type="match status" value="2"/>
</dbReference>
<dbReference type="CDD" id="cd18008">
    <property type="entry name" value="DEXDc_SHPRH-like"/>
    <property type="match status" value="1"/>
</dbReference>
<reference evidence="8" key="1">
    <citation type="submission" date="2012-09" db="EMBL/GenBank/DDBJ databases">
        <title>Genome sequencing and comparative transcriptomics of race 1 and race 4 of banana pathogen: Fusarium oxysporum f. sp. cubense.</title>
        <authorList>
            <person name="Fang X."/>
            <person name="Huang J."/>
        </authorList>
    </citation>
    <scope>NUCLEOTIDE SEQUENCE [LARGE SCALE GENOMIC DNA]</scope>
    <source>
        <strain evidence="8">race 4</strain>
    </source>
</reference>
<dbReference type="InterPro" id="IPR050628">
    <property type="entry name" value="SNF2_RAD54_helicase_TF"/>
</dbReference>
<evidence type="ECO:0000259" key="5">
    <source>
        <dbReference type="PROSITE" id="PS51192"/>
    </source>
</evidence>
<dbReference type="AlphaFoldDB" id="N1RFH9"/>
<evidence type="ECO:0000256" key="4">
    <source>
        <dbReference type="SAM" id="MobiDB-lite"/>
    </source>
</evidence>
<dbReference type="SMART" id="SM00487">
    <property type="entry name" value="DEXDc"/>
    <property type="match status" value="1"/>
</dbReference>
<dbReference type="GO" id="GO:0008094">
    <property type="term" value="F:ATP-dependent activity, acting on DNA"/>
    <property type="evidence" value="ECO:0007669"/>
    <property type="project" value="TreeGrafter"/>
</dbReference>
<dbReference type="GO" id="GO:0005524">
    <property type="term" value="F:ATP binding"/>
    <property type="evidence" value="ECO:0007669"/>
    <property type="project" value="UniProtKB-KW"/>
</dbReference>
<protein>
    <submittedName>
        <fullName evidence="7">DNA excision repair protein ERCC-6-like protein</fullName>
    </submittedName>
</protein>
<proteinExistence type="predicted"/>
<dbReference type="OrthoDB" id="448448at2759"/>
<dbReference type="InterPro" id="IPR014001">
    <property type="entry name" value="Helicase_ATP-bd"/>
</dbReference>
<dbReference type="PROSITE" id="PS51194">
    <property type="entry name" value="HELICASE_CTER"/>
    <property type="match status" value="1"/>
</dbReference>
<name>N1RFH9_FUSC4</name>
<dbReference type="GO" id="GO:0016787">
    <property type="term" value="F:hydrolase activity"/>
    <property type="evidence" value="ECO:0007669"/>
    <property type="project" value="UniProtKB-KW"/>
</dbReference>
<feature type="region of interest" description="Disordered" evidence="4">
    <location>
        <begin position="294"/>
        <end position="313"/>
    </location>
</feature>
<feature type="domain" description="Helicase ATP-binding" evidence="5">
    <location>
        <begin position="395"/>
        <end position="584"/>
    </location>
</feature>
<keyword evidence="3" id="KW-0067">ATP-binding</keyword>
<evidence type="ECO:0000313" key="7">
    <source>
        <dbReference type="EMBL" id="EMT63142.1"/>
    </source>
</evidence>
<evidence type="ECO:0000256" key="3">
    <source>
        <dbReference type="ARBA" id="ARBA00022840"/>
    </source>
</evidence>
<evidence type="ECO:0000313" key="8">
    <source>
        <dbReference type="Proteomes" id="UP000016929"/>
    </source>
</evidence>
<evidence type="ECO:0000256" key="1">
    <source>
        <dbReference type="ARBA" id="ARBA00022741"/>
    </source>
</evidence>
<keyword evidence="2" id="KW-0378">Hydrolase</keyword>
<dbReference type="EMBL" id="KB726993">
    <property type="protein sequence ID" value="EMT63142.1"/>
    <property type="molecule type" value="Genomic_DNA"/>
</dbReference>
<dbReference type="InterPro" id="IPR001650">
    <property type="entry name" value="Helicase_C-like"/>
</dbReference>
<dbReference type="PANTHER" id="PTHR45626:SF52">
    <property type="entry name" value="SINGLE-STRANDED DNA-DEPENDENT ATPASE (EUROFUNG)"/>
    <property type="match status" value="1"/>
</dbReference>
<dbReference type="Pfam" id="PF00271">
    <property type="entry name" value="Helicase_C"/>
    <property type="match status" value="1"/>
</dbReference>
<evidence type="ECO:0000259" key="6">
    <source>
        <dbReference type="PROSITE" id="PS51194"/>
    </source>
</evidence>
<dbReference type="InterPro" id="IPR027417">
    <property type="entry name" value="P-loop_NTPase"/>
</dbReference>
<dbReference type="Proteomes" id="UP000016929">
    <property type="component" value="Unassembled WGS sequence"/>
</dbReference>
<dbReference type="Pfam" id="PF00176">
    <property type="entry name" value="SNF2-rel_dom"/>
    <property type="match status" value="1"/>
</dbReference>
<dbReference type="PROSITE" id="PS51192">
    <property type="entry name" value="HELICASE_ATP_BIND_1"/>
    <property type="match status" value="1"/>
</dbReference>
<keyword evidence="8" id="KW-1185">Reference proteome</keyword>
<dbReference type="PANTHER" id="PTHR45626">
    <property type="entry name" value="TRANSCRIPTION TERMINATION FACTOR 2-RELATED"/>
    <property type="match status" value="1"/>
</dbReference>